<dbReference type="SUPFAM" id="SSF46458">
    <property type="entry name" value="Globin-like"/>
    <property type="match status" value="1"/>
</dbReference>
<keyword evidence="5" id="KW-0408">Iron</keyword>
<dbReference type="Gene3D" id="1.10.490.10">
    <property type="entry name" value="Globins"/>
    <property type="match status" value="1"/>
</dbReference>
<dbReference type="AlphaFoldDB" id="A0A1I7AQF0"/>
<comment type="cofactor">
    <cofactor evidence="1">
        <name>heme</name>
        <dbReference type="ChEBI" id="CHEBI:30413"/>
    </cofactor>
</comment>
<dbReference type="Pfam" id="PF01152">
    <property type="entry name" value="Bac_globin"/>
    <property type="match status" value="1"/>
</dbReference>
<keyword evidence="3" id="KW-0349">Heme</keyword>
<dbReference type="GO" id="GO:0005344">
    <property type="term" value="F:oxygen carrier activity"/>
    <property type="evidence" value="ECO:0007669"/>
    <property type="project" value="InterPro"/>
</dbReference>
<protein>
    <submittedName>
        <fullName evidence="7">Hemoglobin</fullName>
    </submittedName>
</protein>
<evidence type="ECO:0000256" key="4">
    <source>
        <dbReference type="ARBA" id="ARBA00022723"/>
    </source>
</evidence>
<proteinExistence type="inferred from homology"/>
<evidence type="ECO:0000256" key="5">
    <source>
        <dbReference type="ARBA" id="ARBA00023004"/>
    </source>
</evidence>
<organism evidence="7 8">
    <name type="scientific">Lishizhenia tianjinensis</name>
    <dbReference type="NCBI Taxonomy" id="477690"/>
    <lineage>
        <taxon>Bacteria</taxon>
        <taxon>Pseudomonadati</taxon>
        <taxon>Bacteroidota</taxon>
        <taxon>Flavobacteriia</taxon>
        <taxon>Flavobacteriales</taxon>
        <taxon>Crocinitomicaceae</taxon>
        <taxon>Lishizhenia</taxon>
    </lineage>
</organism>
<evidence type="ECO:0000256" key="2">
    <source>
        <dbReference type="ARBA" id="ARBA00022448"/>
    </source>
</evidence>
<dbReference type="GO" id="GO:0046872">
    <property type="term" value="F:metal ion binding"/>
    <property type="evidence" value="ECO:0007669"/>
    <property type="project" value="UniProtKB-KW"/>
</dbReference>
<dbReference type="GO" id="GO:0019825">
    <property type="term" value="F:oxygen binding"/>
    <property type="evidence" value="ECO:0007669"/>
    <property type="project" value="InterPro"/>
</dbReference>
<dbReference type="GO" id="GO:0020037">
    <property type="term" value="F:heme binding"/>
    <property type="evidence" value="ECO:0007669"/>
    <property type="project" value="InterPro"/>
</dbReference>
<gene>
    <name evidence="7" type="ORF">SAMN05216474_2310</name>
</gene>
<dbReference type="PROSITE" id="PS01213">
    <property type="entry name" value="GLOBIN_FAM_2"/>
    <property type="match status" value="1"/>
</dbReference>
<evidence type="ECO:0000256" key="3">
    <source>
        <dbReference type="ARBA" id="ARBA00022617"/>
    </source>
</evidence>
<keyword evidence="4" id="KW-0479">Metal-binding</keyword>
<dbReference type="InterPro" id="IPR044203">
    <property type="entry name" value="GlbO/GLB3-like"/>
</dbReference>
<dbReference type="InterPro" id="IPR012292">
    <property type="entry name" value="Globin/Proto"/>
</dbReference>
<sequence length="119" mass="14124">MTIYEVMGEQAIKELVNRFYARVFESPVISHLFKNDIEEIKDKQFRFLCQFLGGPQYYIEKYGPPRMRMRHIPHKITEEARDEWLRCMKDAIDSMDLGENLSSALYNCFPKLANHMVNS</sequence>
<dbReference type="PANTHER" id="PTHR47366:SF1">
    <property type="entry name" value="TWO-ON-TWO HEMOGLOBIN-3"/>
    <property type="match status" value="1"/>
</dbReference>
<name>A0A1I7AQF0_9FLAO</name>
<accession>A0A1I7AQF0</accession>
<reference evidence="7 8" key="1">
    <citation type="submission" date="2016-10" db="EMBL/GenBank/DDBJ databases">
        <authorList>
            <person name="de Groot N.N."/>
        </authorList>
    </citation>
    <scope>NUCLEOTIDE SEQUENCE [LARGE SCALE GENOMIC DNA]</scope>
    <source>
        <strain evidence="7 8">CGMCC 1.7005</strain>
    </source>
</reference>
<evidence type="ECO:0000313" key="8">
    <source>
        <dbReference type="Proteomes" id="UP000236454"/>
    </source>
</evidence>
<evidence type="ECO:0000256" key="6">
    <source>
        <dbReference type="ARBA" id="ARBA00034496"/>
    </source>
</evidence>
<dbReference type="InterPro" id="IPR019795">
    <property type="entry name" value="Globin_bac-like_CS"/>
</dbReference>
<evidence type="ECO:0000313" key="7">
    <source>
        <dbReference type="EMBL" id="SFT77147.1"/>
    </source>
</evidence>
<dbReference type="Proteomes" id="UP000236454">
    <property type="component" value="Unassembled WGS sequence"/>
</dbReference>
<dbReference type="InterPro" id="IPR009050">
    <property type="entry name" value="Globin-like_sf"/>
</dbReference>
<comment type="similarity">
    <text evidence="6">Belongs to the truncated hemoglobin family. Group II subfamily.</text>
</comment>
<keyword evidence="8" id="KW-1185">Reference proteome</keyword>
<dbReference type="EMBL" id="FPAS01000003">
    <property type="protein sequence ID" value="SFT77147.1"/>
    <property type="molecule type" value="Genomic_DNA"/>
</dbReference>
<dbReference type="STRING" id="477690.SAMN05216474_2310"/>
<keyword evidence="2" id="KW-0813">Transport</keyword>
<dbReference type="InterPro" id="IPR001486">
    <property type="entry name" value="Hemoglobin_trunc"/>
</dbReference>
<dbReference type="PANTHER" id="PTHR47366">
    <property type="entry name" value="TWO-ON-TWO HEMOGLOBIN-3"/>
    <property type="match status" value="1"/>
</dbReference>
<evidence type="ECO:0000256" key="1">
    <source>
        <dbReference type="ARBA" id="ARBA00001971"/>
    </source>
</evidence>